<evidence type="ECO:0000313" key="1">
    <source>
        <dbReference type="Proteomes" id="UP000038045"/>
    </source>
</evidence>
<reference evidence="2" key="1">
    <citation type="submission" date="2017-02" db="UniProtKB">
        <authorList>
            <consortium name="WormBaseParasite"/>
        </authorList>
    </citation>
    <scope>IDENTIFICATION</scope>
</reference>
<keyword evidence="1" id="KW-1185">Reference proteome</keyword>
<organism evidence="1 2">
    <name type="scientific">Parastrongyloides trichosuri</name>
    <name type="common">Possum-specific nematode worm</name>
    <dbReference type="NCBI Taxonomy" id="131310"/>
    <lineage>
        <taxon>Eukaryota</taxon>
        <taxon>Metazoa</taxon>
        <taxon>Ecdysozoa</taxon>
        <taxon>Nematoda</taxon>
        <taxon>Chromadorea</taxon>
        <taxon>Rhabditida</taxon>
        <taxon>Tylenchina</taxon>
        <taxon>Panagrolaimomorpha</taxon>
        <taxon>Strongyloidoidea</taxon>
        <taxon>Strongyloididae</taxon>
        <taxon>Parastrongyloides</taxon>
    </lineage>
</organism>
<protein>
    <submittedName>
        <fullName evidence="2">Peptidase A1 domain-containing protein</fullName>
    </submittedName>
</protein>
<sequence length="255" mass="28556">MGQNVKSYIITISLIINSPSIYGNKRHRGLGLLMLPTGATDERSGPYLPDLRIAGSKISNKPQVVPDVRLPGQTSFFTGNSHFNPFIQTLSMGIIGDRSDSWGFGYALSGVNNYNLNVKDNFDQFSDLNLKRNDGSYQPFINSFVVGSEYDLAKIRDISMHVDIPIIGVNEMFDFDEYFGMKTNGGSYVKYNVGFPLTLGDPSERFINGMNYMNKKDDPGIQYGHVLPGANLFLIDKENIMRRIERNKLNPTFIG</sequence>
<proteinExistence type="predicted"/>
<dbReference type="WBParaSite" id="PTRK_0001460600.1">
    <property type="protein sequence ID" value="PTRK_0001460600.1"/>
    <property type="gene ID" value="PTRK_0001460600"/>
</dbReference>
<evidence type="ECO:0000313" key="2">
    <source>
        <dbReference type="WBParaSite" id="PTRK_0001460600.1"/>
    </source>
</evidence>
<dbReference type="Proteomes" id="UP000038045">
    <property type="component" value="Unplaced"/>
</dbReference>
<name>A0A0N4ZZY8_PARTI</name>
<accession>A0A0N4ZZY8</accession>
<dbReference type="AlphaFoldDB" id="A0A0N4ZZY8"/>